<dbReference type="OrthoDB" id="10262915at2759"/>
<evidence type="ECO:0000313" key="2">
    <source>
        <dbReference type="EMBL" id="CBJ27471.1"/>
    </source>
</evidence>
<dbReference type="SUPFAM" id="SSF48317">
    <property type="entry name" value="Acid phosphatase/Vanadium-dependent haloperoxidase"/>
    <property type="match status" value="1"/>
</dbReference>
<dbReference type="AlphaFoldDB" id="D7G662"/>
<dbReference type="GO" id="GO:0004601">
    <property type="term" value="F:peroxidase activity"/>
    <property type="evidence" value="ECO:0007669"/>
    <property type="project" value="InterPro"/>
</dbReference>
<proteinExistence type="predicted"/>
<dbReference type="InterPro" id="IPR052559">
    <property type="entry name" value="V-haloperoxidase"/>
</dbReference>
<feature type="domain" description="Vanadium-dependent haloperoxidase NapH1-like second helical-bundle" evidence="1">
    <location>
        <begin position="293"/>
        <end position="418"/>
    </location>
</feature>
<dbReference type="eggNOG" id="ENOG502S5V4">
    <property type="taxonomic scope" value="Eukaryota"/>
</dbReference>
<dbReference type="InterPro" id="IPR016119">
    <property type="entry name" value="Br/Cl_peroxidase_C"/>
</dbReference>
<dbReference type="Proteomes" id="UP000002630">
    <property type="component" value="Unassembled WGS sequence"/>
</dbReference>
<dbReference type="Gene3D" id="1.10.606.10">
    <property type="entry name" value="Vanadium-containing Chloroperoxidase, domain 2"/>
    <property type="match status" value="1"/>
</dbReference>
<reference evidence="2 3" key="1">
    <citation type="journal article" date="2010" name="Nature">
        <title>The Ectocarpus genome and the independent evolution of multicellularity in brown algae.</title>
        <authorList>
            <person name="Cock J.M."/>
            <person name="Sterck L."/>
            <person name="Rouze P."/>
            <person name="Scornet D."/>
            <person name="Allen A.E."/>
            <person name="Amoutzias G."/>
            <person name="Anthouard V."/>
            <person name="Artiguenave F."/>
            <person name="Aury J.M."/>
            <person name="Badger J.H."/>
            <person name="Beszteri B."/>
            <person name="Billiau K."/>
            <person name="Bonnet E."/>
            <person name="Bothwell J.H."/>
            <person name="Bowler C."/>
            <person name="Boyen C."/>
            <person name="Brownlee C."/>
            <person name="Carrano C.J."/>
            <person name="Charrier B."/>
            <person name="Cho G.Y."/>
            <person name="Coelho S.M."/>
            <person name="Collen J."/>
            <person name="Corre E."/>
            <person name="Da Silva C."/>
            <person name="Delage L."/>
            <person name="Delaroque N."/>
            <person name="Dittami S.M."/>
            <person name="Doulbeau S."/>
            <person name="Elias M."/>
            <person name="Farnham G."/>
            <person name="Gachon C.M."/>
            <person name="Gschloessl B."/>
            <person name="Heesch S."/>
            <person name="Jabbari K."/>
            <person name="Jubin C."/>
            <person name="Kawai H."/>
            <person name="Kimura K."/>
            <person name="Kloareg B."/>
            <person name="Kupper F.C."/>
            <person name="Lang D."/>
            <person name="Le Bail A."/>
            <person name="Leblanc C."/>
            <person name="Lerouge P."/>
            <person name="Lohr M."/>
            <person name="Lopez P.J."/>
            <person name="Martens C."/>
            <person name="Maumus F."/>
            <person name="Michel G."/>
            <person name="Miranda-Saavedra D."/>
            <person name="Morales J."/>
            <person name="Moreau H."/>
            <person name="Motomura T."/>
            <person name="Nagasato C."/>
            <person name="Napoli C.A."/>
            <person name="Nelson D.R."/>
            <person name="Nyvall-Collen P."/>
            <person name="Peters A.F."/>
            <person name="Pommier C."/>
            <person name="Potin P."/>
            <person name="Poulain J."/>
            <person name="Quesneville H."/>
            <person name="Read B."/>
            <person name="Rensing S.A."/>
            <person name="Ritter A."/>
            <person name="Rousvoal S."/>
            <person name="Samanta M."/>
            <person name="Samson G."/>
            <person name="Schroeder D.C."/>
            <person name="Segurens B."/>
            <person name="Strittmatter M."/>
            <person name="Tonon T."/>
            <person name="Tregear J.W."/>
            <person name="Valentin K."/>
            <person name="von Dassow P."/>
            <person name="Yamagishi T."/>
            <person name="Van de Peer Y."/>
            <person name="Wincker P."/>
        </authorList>
    </citation>
    <scope>NUCLEOTIDE SEQUENCE [LARGE SCALE GENOMIC DNA]</scope>
    <source>
        <strain evidence="3">Ec32 / CCAP1310/4</strain>
    </source>
</reference>
<evidence type="ECO:0000313" key="3">
    <source>
        <dbReference type="Proteomes" id="UP000002630"/>
    </source>
</evidence>
<dbReference type="InterPro" id="IPR055161">
    <property type="entry name" value="NapH1-like_2nd"/>
</dbReference>
<dbReference type="PANTHER" id="PTHR34599:SF2">
    <property type="entry name" value="TRAF-TYPE DOMAIN-CONTAINING PROTEIN"/>
    <property type="match status" value="1"/>
</dbReference>
<organism evidence="2 3">
    <name type="scientific">Ectocarpus siliculosus</name>
    <name type="common">Brown alga</name>
    <name type="synonym">Conferva siliculosa</name>
    <dbReference type="NCBI Taxonomy" id="2880"/>
    <lineage>
        <taxon>Eukaryota</taxon>
        <taxon>Sar</taxon>
        <taxon>Stramenopiles</taxon>
        <taxon>Ochrophyta</taxon>
        <taxon>PX clade</taxon>
        <taxon>Phaeophyceae</taxon>
        <taxon>Ectocarpales</taxon>
        <taxon>Ectocarpaceae</taxon>
        <taxon>Ectocarpus</taxon>
    </lineage>
</organism>
<protein>
    <submittedName>
        <fullName evidence="2">N/a</fullName>
    </submittedName>
</protein>
<dbReference type="PANTHER" id="PTHR34599">
    <property type="entry name" value="PEROXIDASE-RELATED"/>
    <property type="match status" value="1"/>
</dbReference>
<gene>
    <name evidence="2" type="ORF">Esi_0071_0117</name>
</gene>
<dbReference type="InterPro" id="IPR036938">
    <property type="entry name" value="PAP2/HPO_sf"/>
</dbReference>
<dbReference type="EMBL" id="FN649760">
    <property type="protein sequence ID" value="CBJ27471.1"/>
    <property type="molecule type" value="Genomic_DNA"/>
</dbReference>
<dbReference type="InParanoid" id="D7G662"/>
<accession>D7G662</accession>
<name>D7G662_ECTSI</name>
<dbReference type="Pfam" id="PF22778">
    <property type="entry name" value="VCPO_2nd"/>
    <property type="match status" value="1"/>
</dbReference>
<evidence type="ECO:0000259" key="1">
    <source>
        <dbReference type="Pfam" id="PF22778"/>
    </source>
</evidence>
<keyword evidence="3" id="KW-1185">Reference proteome</keyword>
<sequence length="463" mass="51163">MRLFTALDAAQFSLGSMFESNGVALDIFGDKETSDARRRCQPADGDEDAAVLFNMHLGVAGLYMAAYVGSEHMPWCTDTVSALMEAYGAPLSMLDVADASTDTPWGLAKAYVDEVMSFLMENDGWNADGGLGGKEFNRIPFTGDFYYTDSAGNEWNGYTPKNTPYKFKRTKRWQPLLESDGLGYITAQEHVTPHIGITARFFGFDTAENEEAWGSRKLDAPSYRNRHDEIAREVLEASKLAADDPAKQFAISFFDNKATSLLPLMTDYFAQRRDTLSRLEFFKVNVKLQLGIYNGVVLSWREKVRHDAPRPPSVVRNEIGDEIVEAYAGPDNGVQNMTASEWEPYIRTMPHSEYPSASSCLCEAFASALRVWAGTDTIDPPLEQPEEDPLVTFASWSEISEMCGDSRVWAGLHFEESVPAGVELCGGDEMAISIAASIDGLTAGDESVAVFNRDIGELMLRPL</sequence>